<protein>
    <submittedName>
        <fullName evidence="1">Uncharacterized protein</fullName>
    </submittedName>
</protein>
<organism evidence="1 2">
    <name type="scientific">Ricinus communis</name>
    <name type="common">Castor bean</name>
    <dbReference type="NCBI Taxonomy" id="3988"/>
    <lineage>
        <taxon>Eukaryota</taxon>
        <taxon>Viridiplantae</taxon>
        <taxon>Streptophyta</taxon>
        <taxon>Embryophyta</taxon>
        <taxon>Tracheophyta</taxon>
        <taxon>Spermatophyta</taxon>
        <taxon>Magnoliopsida</taxon>
        <taxon>eudicotyledons</taxon>
        <taxon>Gunneridae</taxon>
        <taxon>Pentapetalae</taxon>
        <taxon>rosids</taxon>
        <taxon>fabids</taxon>
        <taxon>Malpighiales</taxon>
        <taxon>Euphorbiaceae</taxon>
        <taxon>Acalyphoideae</taxon>
        <taxon>Acalypheae</taxon>
        <taxon>Ricinus</taxon>
    </lineage>
</organism>
<keyword evidence="2" id="KW-1185">Reference proteome</keyword>
<proteinExistence type="predicted"/>
<dbReference type="EMBL" id="EQ973830">
    <property type="protein sequence ID" value="EEF43724.1"/>
    <property type="molecule type" value="Genomic_DNA"/>
</dbReference>
<evidence type="ECO:0000313" key="1">
    <source>
        <dbReference type="EMBL" id="EEF43724.1"/>
    </source>
</evidence>
<evidence type="ECO:0000313" key="2">
    <source>
        <dbReference type="Proteomes" id="UP000008311"/>
    </source>
</evidence>
<dbReference type="InParanoid" id="B9RY31"/>
<dbReference type="Proteomes" id="UP000008311">
    <property type="component" value="Unassembled WGS sequence"/>
</dbReference>
<gene>
    <name evidence="1" type="ORF">RCOM_0814090</name>
</gene>
<sequence length="113" mass="13685">MLWRRSCCQIRTVALLHLFYLIDLSLTSPLLRFVSFFGDKDRYRARERERERLKKEEPRVSDSSYHLGSNGLIAVYDEWDLYVQWGLPLTWTVQMQPPVQWYFDRKGRRIAGW</sequence>
<accession>B9RY31</accession>
<dbReference type="AlphaFoldDB" id="B9RY31"/>
<name>B9RY31_RICCO</name>
<reference evidence="2" key="1">
    <citation type="journal article" date="2010" name="Nat. Biotechnol.">
        <title>Draft genome sequence of the oilseed species Ricinus communis.</title>
        <authorList>
            <person name="Chan A.P."/>
            <person name="Crabtree J."/>
            <person name="Zhao Q."/>
            <person name="Lorenzi H."/>
            <person name="Orvis J."/>
            <person name="Puiu D."/>
            <person name="Melake-Berhan A."/>
            <person name="Jones K.M."/>
            <person name="Redman J."/>
            <person name="Chen G."/>
            <person name="Cahoon E.B."/>
            <person name="Gedil M."/>
            <person name="Stanke M."/>
            <person name="Haas B.J."/>
            <person name="Wortman J.R."/>
            <person name="Fraser-Liggett C.M."/>
            <person name="Ravel J."/>
            <person name="Rabinowicz P.D."/>
        </authorList>
    </citation>
    <scope>NUCLEOTIDE SEQUENCE [LARGE SCALE GENOMIC DNA]</scope>
    <source>
        <strain evidence="2">cv. Hale</strain>
    </source>
</reference>